<dbReference type="EnsemblPlants" id="ONIVA02G07810.2">
    <property type="protein sequence ID" value="ONIVA02G07810.2"/>
    <property type="gene ID" value="ONIVA02G07810"/>
</dbReference>
<evidence type="ECO:0000256" key="1">
    <source>
        <dbReference type="SAM" id="MobiDB-lite"/>
    </source>
</evidence>
<accession>A0A0E0G2U2</accession>
<organism evidence="2">
    <name type="scientific">Oryza nivara</name>
    <name type="common">Indian wild rice</name>
    <name type="synonym">Oryza sativa f. spontanea</name>
    <dbReference type="NCBI Taxonomy" id="4536"/>
    <lineage>
        <taxon>Eukaryota</taxon>
        <taxon>Viridiplantae</taxon>
        <taxon>Streptophyta</taxon>
        <taxon>Embryophyta</taxon>
        <taxon>Tracheophyta</taxon>
        <taxon>Spermatophyta</taxon>
        <taxon>Magnoliopsida</taxon>
        <taxon>Liliopsida</taxon>
        <taxon>Poales</taxon>
        <taxon>Poaceae</taxon>
        <taxon>BOP clade</taxon>
        <taxon>Oryzoideae</taxon>
        <taxon>Oryzeae</taxon>
        <taxon>Oryzinae</taxon>
        <taxon>Oryza</taxon>
    </lineage>
</organism>
<evidence type="ECO:0000313" key="2">
    <source>
        <dbReference type="EnsemblPlants" id="ONIVA02G07810.1"/>
    </source>
</evidence>
<dbReference type="AlphaFoldDB" id="A0A0E0G2U2"/>
<dbReference type="HOGENOM" id="CLU_2945704_0_0_1"/>
<dbReference type="Gramene" id="ONIVA02G07810.2">
    <property type="protein sequence ID" value="ONIVA02G07810.2"/>
    <property type="gene ID" value="ONIVA02G07810"/>
</dbReference>
<sequence length="60" mass="6328">MPHLRPTACDQDNEEALTLGLGRPLVGPHPNGPMRDTQARSSCSTVRSERGCAGDGALRA</sequence>
<reference evidence="2" key="2">
    <citation type="submission" date="2018-04" db="EMBL/GenBank/DDBJ databases">
        <title>OnivRS2 (Oryza nivara Reference Sequence Version 2).</title>
        <authorList>
            <person name="Zhang J."/>
            <person name="Kudrna D."/>
            <person name="Lee S."/>
            <person name="Talag J."/>
            <person name="Rajasekar S."/>
            <person name="Welchert J."/>
            <person name="Hsing Y.-I."/>
            <person name="Wing R.A."/>
        </authorList>
    </citation>
    <scope>NUCLEOTIDE SEQUENCE [LARGE SCALE GENOMIC DNA]</scope>
    <source>
        <strain evidence="2">SL10</strain>
    </source>
</reference>
<dbReference type="Proteomes" id="UP000006591">
    <property type="component" value="Chromosome 2"/>
</dbReference>
<dbReference type="Gramene" id="ONIVA02G07810.1">
    <property type="protein sequence ID" value="ONIVA02G07810.1"/>
    <property type="gene ID" value="ONIVA02G07810"/>
</dbReference>
<dbReference type="EnsemblPlants" id="ONIVA02G07810.1">
    <property type="protein sequence ID" value="ONIVA02G07810.1"/>
    <property type="gene ID" value="ONIVA02G07810"/>
</dbReference>
<feature type="region of interest" description="Disordered" evidence="1">
    <location>
        <begin position="21"/>
        <end position="60"/>
    </location>
</feature>
<proteinExistence type="predicted"/>
<name>A0A0E0G2U2_ORYNI</name>
<protein>
    <submittedName>
        <fullName evidence="2">Uncharacterized protein</fullName>
    </submittedName>
</protein>
<evidence type="ECO:0000313" key="3">
    <source>
        <dbReference type="Proteomes" id="UP000006591"/>
    </source>
</evidence>
<keyword evidence="3" id="KW-1185">Reference proteome</keyword>
<reference evidence="2" key="1">
    <citation type="submission" date="2015-04" db="UniProtKB">
        <authorList>
            <consortium name="EnsemblPlants"/>
        </authorList>
    </citation>
    <scope>IDENTIFICATION</scope>
    <source>
        <strain evidence="2">SL10</strain>
    </source>
</reference>